<dbReference type="AlphaFoldDB" id="A0A2J6SS71"/>
<dbReference type="EMBL" id="KZ613871">
    <property type="protein sequence ID" value="PMD53626.1"/>
    <property type="molecule type" value="Genomic_DNA"/>
</dbReference>
<gene>
    <name evidence="1" type="ORF">K444DRAFT_142334</name>
</gene>
<dbReference type="Proteomes" id="UP000235371">
    <property type="component" value="Unassembled WGS sequence"/>
</dbReference>
<name>A0A2J6SS71_9HELO</name>
<dbReference type="RefSeq" id="XP_024730530.1">
    <property type="nucleotide sequence ID" value="XM_024870544.1"/>
</dbReference>
<dbReference type="OrthoDB" id="3648173at2759"/>
<accession>A0A2J6SS71</accession>
<evidence type="ECO:0000313" key="1">
    <source>
        <dbReference type="EMBL" id="PMD53626.1"/>
    </source>
</evidence>
<evidence type="ECO:0000313" key="2">
    <source>
        <dbReference type="Proteomes" id="UP000235371"/>
    </source>
</evidence>
<proteinExistence type="predicted"/>
<dbReference type="InParanoid" id="A0A2J6SS71"/>
<keyword evidence="2" id="KW-1185">Reference proteome</keyword>
<sequence>MFRLLMVSVIRLKSLYGDVTSPLFQQTAIGVDIALWPDLEIEITIICSSVPALHAFISRIILQHPS</sequence>
<dbReference type="GeneID" id="36578626"/>
<organism evidence="1 2">
    <name type="scientific">Hyaloscypha bicolor E</name>
    <dbReference type="NCBI Taxonomy" id="1095630"/>
    <lineage>
        <taxon>Eukaryota</taxon>
        <taxon>Fungi</taxon>
        <taxon>Dikarya</taxon>
        <taxon>Ascomycota</taxon>
        <taxon>Pezizomycotina</taxon>
        <taxon>Leotiomycetes</taxon>
        <taxon>Helotiales</taxon>
        <taxon>Hyaloscyphaceae</taxon>
        <taxon>Hyaloscypha</taxon>
        <taxon>Hyaloscypha bicolor</taxon>
    </lineage>
</organism>
<protein>
    <submittedName>
        <fullName evidence="1">Uncharacterized protein</fullName>
    </submittedName>
</protein>
<reference evidence="1 2" key="1">
    <citation type="submission" date="2016-04" db="EMBL/GenBank/DDBJ databases">
        <title>A degradative enzymes factory behind the ericoid mycorrhizal symbiosis.</title>
        <authorList>
            <consortium name="DOE Joint Genome Institute"/>
            <person name="Martino E."/>
            <person name="Morin E."/>
            <person name="Grelet G."/>
            <person name="Kuo A."/>
            <person name="Kohler A."/>
            <person name="Daghino S."/>
            <person name="Barry K."/>
            <person name="Choi C."/>
            <person name="Cichocki N."/>
            <person name="Clum A."/>
            <person name="Copeland A."/>
            <person name="Hainaut M."/>
            <person name="Haridas S."/>
            <person name="Labutti K."/>
            <person name="Lindquist E."/>
            <person name="Lipzen A."/>
            <person name="Khouja H.-R."/>
            <person name="Murat C."/>
            <person name="Ohm R."/>
            <person name="Olson A."/>
            <person name="Spatafora J."/>
            <person name="Veneault-Fourrey C."/>
            <person name="Henrissat B."/>
            <person name="Grigoriev I."/>
            <person name="Martin F."/>
            <person name="Perotto S."/>
        </authorList>
    </citation>
    <scope>NUCLEOTIDE SEQUENCE [LARGE SCALE GENOMIC DNA]</scope>
    <source>
        <strain evidence="1 2">E</strain>
    </source>
</reference>